<protein>
    <submittedName>
        <fullName evidence="1">Mitochondrial fission protein</fullName>
        <ecNumber evidence="1">1.14.11.27</ecNumber>
    </submittedName>
</protein>
<evidence type="ECO:0000313" key="2">
    <source>
        <dbReference type="Proteomes" id="UP001145114"/>
    </source>
</evidence>
<keyword evidence="2" id="KW-1185">Reference proteome</keyword>
<sequence length="217" mass="23643">MCLHRFTVGLESGDGGYIGALQFFGSALITGTADGVVRLWDRRTGQSHRALRDCGHSDSITCLQFDDNYIISGSLDCSAVIWDLRASRALDRLKLASPITSLQLMHYLPPHLAASLNTDHTGTGAVTVPSSTLQSLQQKTLIWLAARDESIHSWNPNTFEHISYTSDHGLSDNNRRYLQSGPAALPGATPTVTRIRAIDGRNKIITAASDGIKIWDV</sequence>
<keyword evidence="1" id="KW-0560">Oxidoreductase</keyword>
<accession>A0ACC1HPA7</accession>
<dbReference type="Proteomes" id="UP001145114">
    <property type="component" value="Unassembled WGS sequence"/>
</dbReference>
<gene>
    <name evidence="1" type="primary">MDV1</name>
    <name evidence="1" type="ORF">EV182_004722</name>
</gene>
<comment type="caution">
    <text evidence="1">The sequence shown here is derived from an EMBL/GenBank/DDBJ whole genome shotgun (WGS) entry which is preliminary data.</text>
</comment>
<name>A0ACC1HPA7_9FUNG</name>
<organism evidence="1 2">
    <name type="scientific">Spiromyces aspiralis</name>
    <dbReference type="NCBI Taxonomy" id="68401"/>
    <lineage>
        <taxon>Eukaryota</taxon>
        <taxon>Fungi</taxon>
        <taxon>Fungi incertae sedis</taxon>
        <taxon>Zoopagomycota</taxon>
        <taxon>Kickxellomycotina</taxon>
        <taxon>Kickxellomycetes</taxon>
        <taxon>Kickxellales</taxon>
        <taxon>Kickxellaceae</taxon>
        <taxon>Spiromyces</taxon>
    </lineage>
</organism>
<dbReference type="EMBL" id="JAMZIH010001516">
    <property type="protein sequence ID" value="KAJ1678126.1"/>
    <property type="molecule type" value="Genomic_DNA"/>
</dbReference>
<reference evidence="1" key="1">
    <citation type="submission" date="2022-06" db="EMBL/GenBank/DDBJ databases">
        <title>Phylogenomic reconstructions and comparative analyses of Kickxellomycotina fungi.</title>
        <authorList>
            <person name="Reynolds N.K."/>
            <person name="Stajich J.E."/>
            <person name="Barry K."/>
            <person name="Grigoriev I.V."/>
            <person name="Crous P."/>
            <person name="Smith M.E."/>
        </authorList>
    </citation>
    <scope>NUCLEOTIDE SEQUENCE</scope>
    <source>
        <strain evidence="1">RSA 2271</strain>
    </source>
</reference>
<proteinExistence type="predicted"/>
<dbReference type="EC" id="1.14.11.27" evidence="1"/>
<evidence type="ECO:0000313" key="1">
    <source>
        <dbReference type="EMBL" id="KAJ1678126.1"/>
    </source>
</evidence>